<proteinExistence type="predicted"/>
<keyword evidence="2" id="KW-1185">Reference proteome</keyword>
<protein>
    <submittedName>
        <fullName evidence="1">Uncharacterized protein</fullName>
    </submittedName>
</protein>
<reference evidence="1 2" key="1">
    <citation type="journal article" date="2023" name="Life. Sci Alliance">
        <title>Evolutionary insights into 3D genome organization and epigenetic landscape of Vigna mungo.</title>
        <authorList>
            <person name="Junaid A."/>
            <person name="Singh B."/>
            <person name="Bhatia S."/>
        </authorList>
    </citation>
    <scope>NUCLEOTIDE SEQUENCE [LARGE SCALE GENOMIC DNA]</scope>
    <source>
        <strain evidence="1">Urdbean</strain>
    </source>
</reference>
<name>A0AAQ3PCT4_VIGMU</name>
<dbReference type="EMBL" id="CP144700">
    <property type="protein sequence ID" value="WVZ25491.1"/>
    <property type="molecule type" value="Genomic_DNA"/>
</dbReference>
<dbReference type="AlphaFoldDB" id="A0AAQ3PCT4"/>
<organism evidence="1 2">
    <name type="scientific">Vigna mungo</name>
    <name type="common">Black gram</name>
    <name type="synonym">Phaseolus mungo</name>
    <dbReference type="NCBI Taxonomy" id="3915"/>
    <lineage>
        <taxon>Eukaryota</taxon>
        <taxon>Viridiplantae</taxon>
        <taxon>Streptophyta</taxon>
        <taxon>Embryophyta</taxon>
        <taxon>Tracheophyta</taxon>
        <taxon>Spermatophyta</taxon>
        <taxon>Magnoliopsida</taxon>
        <taxon>eudicotyledons</taxon>
        <taxon>Gunneridae</taxon>
        <taxon>Pentapetalae</taxon>
        <taxon>rosids</taxon>
        <taxon>fabids</taxon>
        <taxon>Fabales</taxon>
        <taxon>Fabaceae</taxon>
        <taxon>Papilionoideae</taxon>
        <taxon>50 kb inversion clade</taxon>
        <taxon>NPAAA clade</taxon>
        <taxon>indigoferoid/millettioid clade</taxon>
        <taxon>Phaseoleae</taxon>
        <taxon>Vigna</taxon>
    </lineage>
</organism>
<gene>
    <name evidence="1" type="ORF">V8G54_004035</name>
</gene>
<sequence>MRDCELPVIITSSTYTNKMMNGVNLFITMVSKPLNKSKVLSSNLVEAPTPTKGESSIHQAAKCQPLKEGHLLRNFGSLYEQVNLFITMVSQPFNKSNVLSSNLIEAPTPTKGESRIHQAAKCQPLKEGHLLRSFGSLYEQVNLFVTMVSEPSN</sequence>
<evidence type="ECO:0000313" key="1">
    <source>
        <dbReference type="EMBL" id="WVZ25491.1"/>
    </source>
</evidence>
<evidence type="ECO:0000313" key="2">
    <source>
        <dbReference type="Proteomes" id="UP001374535"/>
    </source>
</evidence>
<accession>A0AAQ3PCT4</accession>
<dbReference type="Proteomes" id="UP001374535">
    <property type="component" value="Chromosome 1"/>
</dbReference>